<dbReference type="InterPro" id="IPR025331">
    <property type="entry name" value="TNT"/>
</dbReference>
<sequence length="1145" mass="124767">MVAPTQLNPTEQDALVKQIGLALLRAAPADWTSVEVAFRAIGRYSEVRGQVSFGEERTAEFPITPEVANLFVRLRAGMYREGRGTWFNARYQLDRPAAYNLEYDRDEPHWQHQPPPPAFVDELRMFPREEENVPEWLARRLAALQPPFRTARMFDGMGPAGPVINRPPLDADEREQVQRYLDAAPLALPARGYDTDHLDEERRQTVPVAFHTDGVWIWPAAVNFYLRTHGVPPDPELVAHARRAEFRMPEVAEPTRQSAAIFIAGPPRPPVRPAPPAEPAPEAEPVAEPAIAEPQSTQAYVPGSDDEHDEHDEHDEAPVRSEAADPRGFAAHDVDKAPEFTQPSADDTDPPHRYADEPREHAEAAEPREFADPEPQPEQPFADTDDHEPTDADEPLRHADEERSFVEVEPTPAPADVVDRMRERLSDAGVAEWRYTVGAPSQTGWAMEQTGSGWRVGWFDGHYIAPAVFAEIDDAAAFLAGKLLLESTPDAVPTDPGPSTVRASLAELEDDDDDTYDQRPRRPLPPPSRPVQSGPSGDDLFRPVRPVEENSRFAAHQFDDEEDDYRPGRRRQPDVPLPETSLFSPSQPVPAQENGRHEAPADAGQPTEAHRYEGDGQDSADRFSPATAQSTDERRFSPSDTHDAAEPGLFTHTEPDAPEPGRFDSPAEPFAADRDAPPAGPFGPEPGAQFSAFEPGRFAPEDEPADQFASDDRRHASDKPEHDSGGDQFQPQETPAPQGGQRFAPEGEQHVAAQGEQFTPAATADFAPKDEQFTPEAAGDFAPRSDQFTPATAGAFAPQGEQFSPATAGTFAPQGERFTPETSGDFAPRGEQTPSSAPGDQSFSSGQEFAPRSEQFTPATAGTFTPHGEQSTHPGGQEFAPRGEQFTPATAGTFTPHGEQPNPADDQRFAPQAEQPAAPSGDFAPQGFAAGPRHAPGQADGQPVPEPGMFSPHGDQDRAFAQAGPSQQAAGQHGFGQAERPASGGGQFNGAGQPGFSPSGQDQHTDQLPHQEAEARRAEPQGIRRPQDWPIQPLSGEPPLTLFRGKQLTHLPEGAEFDRYGDATGNLTYAVGTPFDRRSLVPEWINRPYRAYRVLRPTEVLTGSAIPWFDQPGGGTAYVLPRSVAELVDSGAIEEIPDRKPPARA</sequence>
<feature type="compositionally biased region" description="Basic and acidic residues" evidence="1">
    <location>
        <begin position="314"/>
        <end position="338"/>
    </location>
</feature>
<accession>A0ABW0EJT8</accession>
<evidence type="ECO:0000259" key="2">
    <source>
        <dbReference type="Pfam" id="PF14021"/>
    </source>
</evidence>
<evidence type="ECO:0000256" key="1">
    <source>
        <dbReference type="SAM" id="MobiDB-lite"/>
    </source>
</evidence>
<dbReference type="Proteomes" id="UP001596157">
    <property type="component" value="Unassembled WGS sequence"/>
</dbReference>
<feature type="region of interest" description="Disordered" evidence="1">
    <location>
        <begin position="263"/>
        <end position="286"/>
    </location>
</feature>
<name>A0ABW0EJT8_9PSEU</name>
<dbReference type="Pfam" id="PF14021">
    <property type="entry name" value="TNT"/>
    <property type="match status" value="1"/>
</dbReference>
<keyword evidence="4" id="KW-1185">Reference proteome</keyword>
<feature type="compositionally biased region" description="Pro residues" evidence="1">
    <location>
        <begin position="266"/>
        <end position="279"/>
    </location>
</feature>
<dbReference type="SUPFAM" id="SSF160424">
    <property type="entry name" value="BH3703-like"/>
    <property type="match status" value="1"/>
</dbReference>
<dbReference type="RefSeq" id="WP_378243768.1">
    <property type="nucleotide sequence ID" value="NZ_JBHSKF010000001.1"/>
</dbReference>
<feature type="compositionally biased region" description="Basic and acidic residues" evidence="1">
    <location>
        <begin position="631"/>
        <end position="645"/>
    </location>
</feature>
<protein>
    <submittedName>
        <fullName evidence="3">Glycohydrolase toxin TNT-related protein</fullName>
    </submittedName>
</protein>
<feature type="compositionally biased region" description="Basic and acidic residues" evidence="1">
    <location>
        <begin position="1003"/>
        <end position="1019"/>
    </location>
</feature>
<feature type="compositionally biased region" description="Basic and acidic residues" evidence="1">
    <location>
        <begin position="653"/>
        <end position="662"/>
    </location>
</feature>
<dbReference type="EMBL" id="JBHSKF010000001">
    <property type="protein sequence ID" value="MFC5286176.1"/>
    <property type="molecule type" value="Genomic_DNA"/>
</dbReference>
<proteinExistence type="predicted"/>
<evidence type="ECO:0000313" key="4">
    <source>
        <dbReference type="Proteomes" id="UP001596157"/>
    </source>
</evidence>
<dbReference type="PANTHER" id="PTHR42059:SF1">
    <property type="entry name" value="TNT DOMAIN-CONTAINING PROTEIN"/>
    <property type="match status" value="1"/>
</dbReference>
<feature type="compositionally biased region" description="Polar residues" evidence="1">
    <location>
        <begin position="832"/>
        <end position="847"/>
    </location>
</feature>
<feature type="compositionally biased region" description="Basic and acidic residues" evidence="1">
    <location>
        <begin position="349"/>
        <end position="371"/>
    </location>
</feature>
<dbReference type="PANTHER" id="PTHR42059">
    <property type="entry name" value="TNT DOMAIN-CONTAINING PROTEIN"/>
    <property type="match status" value="1"/>
</dbReference>
<feature type="compositionally biased region" description="Basic and acidic residues" evidence="1">
    <location>
        <begin position="539"/>
        <end position="551"/>
    </location>
</feature>
<comment type="caution">
    <text evidence="3">The sequence shown here is derived from an EMBL/GenBank/DDBJ whole genome shotgun (WGS) entry which is preliminary data.</text>
</comment>
<feature type="compositionally biased region" description="Acidic residues" evidence="1">
    <location>
        <begin position="304"/>
        <end position="313"/>
    </location>
</feature>
<feature type="compositionally biased region" description="Gly residues" evidence="1">
    <location>
        <begin position="983"/>
        <end position="993"/>
    </location>
</feature>
<gene>
    <name evidence="3" type="ORF">ACFPM7_03865</name>
</gene>
<feature type="compositionally biased region" description="Basic and acidic residues" evidence="1">
    <location>
        <begin position="710"/>
        <end position="725"/>
    </location>
</feature>
<evidence type="ECO:0000313" key="3">
    <source>
        <dbReference type="EMBL" id="MFC5286176.1"/>
    </source>
</evidence>
<feature type="compositionally biased region" description="Low complexity" evidence="1">
    <location>
        <begin position="959"/>
        <end position="982"/>
    </location>
</feature>
<feature type="domain" description="TNT" evidence="2">
    <location>
        <begin position="1051"/>
        <end position="1136"/>
    </location>
</feature>
<feature type="region of interest" description="Disordered" evidence="1">
    <location>
        <begin position="298"/>
        <end position="412"/>
    </location>
</feature>
<reference evidence="4" key="1">
    <citation type="journal article" date="2019" name="Int. J. Syst. Evol. Microbiol.">
        <title>The Global Catalogue of Microorganisms (GCM) 10K type strain sequencing project: providing services to taxonomists for standard genome sequencing and annotation.</title>
        <authorList>
            <consortium name="The Broad Institute Genomics Platform"/>
            <consortium name="The Broad Institute Genome Sequencing Center for Infectious Disease"/>
            <person name="Wu L."/>
            <person name="Ma J."/>
        </authorList>
    </citation>
    <scope>NUCLEOTIDE SEQUENCE [LARGE SCALE GENOMIC DNA]</scope>
    <source>
        <strain evidence="4">CCUG 59778</strain>
    </source>
</reference>
<dbReference type="InterPro" id="IPR036170">
    <property type="entry name" value="YezG-like_sf"/>
</dbReference>
<feature type="compositionally biased region" description="Basic and acidic residues" evidence="1">
    <location>
        <begin position="387"/>
        <end position="406"/>
    </location>
</feature>
<feature type="compositionally biased region" description="Polar residues" evidence="1">
    <location>
        <begin position="854"/>
        <end position="874"/>
    </location>
</feature>
<dbReference type="InterPro" id="IPR053024">
    <property type="entry name" value="Fungal_surface_NADase"/>
</dbReference>
<feature type="region of interest" description="Disordered" evidence="1">
    <location>
        <begin position="507"/>
        <end position="1039"/>
    </location>
</feature>
<organism evidence="3 4">
    <name type="scientific">Actinokineospora guangxiensis</name>
    <dbReference type="NCBI Taxonomy" id="1490288"/>
    <lineage>
        <taxon>Bacteria</taxon>
        <taxon>Bacillati</taxon>
        <taxon>Actinomycetota</taxon>
        <taxon>Actinomycetes</taxon>
        <taxon>Pseudonocardiales</taxon>
        <taxon>Pseudonocardiaceae</taxon>
        <taxon>Actinokineospora</taxon>
    </lineage>
</organism>